<dbReference type="Gene3D" id="2.60.40.10">
    <property type="entry name" value="Immunoglobulins"/>
    <property type="match status" value="1"/>
</dbReference>
<dbReference type="InterPro" id="IPR026444">
    <property type="entry name" value="Secre_tail"/>
</dbReference>
<feature type="domain" description="PKD" evidence="3">
    <location>
        <begin position="170"/>
        <end position="222"/>
    </location>
</feature>
<dbReference type="Pfam" id="PF18962">
    <property type="entry name" value="Por_Secre_tail"/>
    <property type="match status" value="1"/>
</dbReference>
<dbReference type="Proteomes" id="UP001108025">
    <property type="component" value="Unassembled WGS sequence"/>
</dbReference>
<accession>A0A9Q3V2K9</accession>
<protein>
    <submittedName>
        <fullName evidence="4">PKD domain-containing protein</fullName>
    </submittedName>
</protein>
<dbReference type="Pfam" id="PF18911">
    <property type="entry name" value="PKD_4"/>
    <property type="match status" value="1"/>
</dbReference>
<evidence type="ECO:0000256" key="2">
    <source>
        <dbReference type="SAM" id="SignalP"/>
    </source>
</evidence>
<proteinExistence type="predicted"/>
<dbReference type="EMBL" id="JAJNAY010000001">
    <property type="protein sequence ID" value="MCD1116588.1"/>
    <property type="molecule type" value="Genomic_DNA"/>
</dbReference>
<dbReference type="SMART" id="SM00089">
    <property type="entry name" value="PKD"/>
    <property type="match status" value="2"/>
</dbReference>
<sequence length="1637" mass="175802">MKNQIYFGRMHLFRCLLLIWLVCPWVVQAQIGTHITSNSQVGCKDYRGDKEEQYDNGVTSEQVIPSQCIKVCAGSTVTYTASGQNIANVQWTAAGGTVGTVSGPGNSDAQITWNSSLGSGSVQAIITYSNGTTENQTVCIEKINTPTAEFQMLNLDYTVCKGTQIYFDNFSQDNGGAEIVSYFWDFGDSNSTSPTSTAFEPSHAYNQAGNYTVSLTVTNKCGCSDTFYKKIEVTQSTPVQINCASVVCEGSLEKYSVQDGCKDGEWKVIGGSIASNNGNEIEVKWDQVDPADGFGYVMYKSKCGCEEWTTIKIPVILSNGQIQGPATVCKDKQYIYKLPQWPTTNFQWNMSGPSGQLIYNQQRNEVVFQASQPGTYTLWCTYRNTLLLCEGYASMTITVEEPVVVSGGTDEICAGTSQTFTASPNVPVIWTVTAGGSVVYNSALTTQPFTYQFATAGYYSVTAVKQGGGCESNARFIKVTPPPAAPSGTIVGDHLVCSGKPYVYTLSTIDAGVVPVWEVTGGVIQGSNTGNSVTVIFNAGTPSYTISVRNQSLNAASCISNAITKTLSPIDLSTISVNPSSGIYCPSSSQTFTANLNGIVPDTMEWYFDDANFGSFASGQGTGSVAINFNEISNFNNDTILHLKVVKCGVEKIIDIPVALYTLPVVSFANNGPICLGSNLVFNINEGGIPAGTQMQFSFPNGNIYPTTSNGSGQYSFVNNNYIQNNTGANVSQTVTVTYTGANGCNYSPTASATFTVFPQTFITISPVYNIVVCDPSTITPYTLTANGSTGLTNTQAWVWHHNVQGIVGYGPSYTLSGSNIFGSYYVEAIDQNGCVVRSQEVKVTQDCSTNGCTANPQISFTPTWTGCNTINVSNVSFIGTPDEIQWGSDGVLNLSSGQGTLSPVYTTTLAGAHIVFLKLRYGSCWYSAGYEVQKKYEPKFNISTVCNGNGYTVTLHNTSTIFAINTSTINYQFSGGGQPSQNGETATYNLAPGTYTFTMTMQGGGFPVCTTTQTITLEPLPSTNISVPNKACEGEVITLQVPGVYSPNNVYTWYYDNTSYVTSALNVQLTFNSSGSNSIQLKIKTPNGCEFLSPVEGILINSNNMLGNFFPFNPIGCVGNGSTINFFSTTSLTPTSYIWMNGSQEVLNAPNAPSFTPTESGTYWPVLVSAQGCKSYDMSSSAVSVTLLNAPYVNISAKSNICAGQALTLTGIVTDNNLEYRWGINAPASGSWISLPTAGPIVLSTVPPGAGTYTYTLEVRPMGTVNGCVGSKSFVVTVSNPPSAPTISSTIQGCQPYKVLLTASGPSTGQYNWSNGMSGQSIEVYEGGAYQVTYTAPSGCKVSNQVQIPLSIESLMWVFPTGCYDECRGDRYIIGPKGIFDSHHWQMFGNNIQSGVNDFIYPLSMNTAGTYQLQINQFGCSVTSGAMNFFPGIDCGIEPECKFDAHVEGMKWNGDHFILLGVINNYSGQPMTITLSSIYGYGSYIPSVITIPAGGTYDMFTNPIAFYPNGTFPGGADEILFDAGNGCKFVTKVEIPDYINKSSNPKYLSSTVSESLMKIFPNPAKEKVTVSFNTGNEKEKAKQIQVFDARGTVKYTKELKSSSGEMEIQIDDWLQGVYIVIIHTDGKALQGKLIKK</sequence>
<dbReference type="SUPFAM" id="SSF49299">
    <property type="entry name" value="PKD domain"/>
    <property type="match status" value="2"/>
</dbReference>
<dbReference type="InterPro" id="IPR000601">
    <property type="entry name" value="PKD_dom"/>
</dbReference>
<dbReference type="PROSITE" id="PS50093">
    <property type="entry name" value="PKD"/>
    <property type="match status" value="1"/>
</dbReference>
<organism evidence="4 5">
    <name type="scientific">Chryseobacterium turcicum</name>
    <dbReference type="NCBI Taxonomy" id="2898076"/>
    <lineage>
        <taxon>Bacteria</taxon>
        <taxon>Pseudomonadati</taxon>
        <taxon>Bacteroidota</taxon>
        <taxon>Flavobacteriia</taxon>
        <taxon>Flavobacteriales</taxon>
        <taxon>Weeksellaceae</taxon>
        <taxon>Chryseobacterium group</taxon>
        <taxon>Chryseobacterium</taxon>
    </lineage>
</organism>
<comment type="caution">
    <text evidence="4">The sequence shown here is derived from an EMBL/GenBank/DDBJ whole genome shotgun (WGS) entry which is preliminary data.</text>
</comment>
<feature type="signal peptide" evidence="2">
    <location>
        <begin position="1"/>
        <end position="29"/>
    </location>
</feature>
<keyword evidence="1 2" id="KW-0732">Signal</keyword>
<name>A0A9Q3V2K9_9FLAO</name>
<keyword evidence="5" id="KW-1185">Reference proteome</keyword>
<evidence type="ECO:0000313" key="5">
    <source>
        <dbReference type="Proteomes" id="UP001108025"/>
    </source>
</evidence>
<dbReference type="NCBIfam" id="TIGR04183">
    <property type="entry name" value="Por_Secre_tail"/>
    <property type="match status" value="1"/>
</dbReference>
<dbReference type="InterPro" id="IPR022409">
    <property type="entry name" value="PKD/Chitinase_dom"/>
</dbReference>
<dbReference type="RefSeq" id="WP_230668345.1">
    <property type="nucleotide sequence ID" value="NZ_JAJNAY010000001.1"/>
</dbReference>
<evidence type="ECO:0000256" key="1">
    <source>
        <dbReference type="ARBA" id="ARBA00022729"/>
    </source>
</evidence>
<evidence type="ECO:0000313" key="4">
    <source>
        <dbReference type="EMBL" id="MCD1116588.1"/>
    </source>
</evidence>
<evidence type="ECO:0000259" key="3">
    <source>
        <dbReference type="PROSITE" id="PS50093"/>
    </source>
</evidence>
<reference evidence="4" key="1">
    <citation type="submission" date="2021-11" db="EMBL/GenBank/DDBJ databases">
        <title>Description of novel Chryseobacterium species.</title>
        <authorList>
            <person name="Saticioglu I.B."/>
            <person name="Ay H."/>
            <person name="Altun S."/>
            <person name="Duman M."/>
        </authorList>
    </citation>
    <scope>NUCLEOTIDE SEQUENCE</scope>
    <source>
        <strain evidence="4">C-17</strain>
    </source>
</reference>
<gene>
    <name evidence="4" type="ORF">LO744_06945</name>
</gene>
<dbReference type="InterPro" id="IPR013783">
    <property type="entry name" value="Ig-like_fold"/>
</dbReference>
<dbReference type="CDD" id="cd00146">
    <property type="entry name" value="PKD"/>
    <property type="match status" value="1"/>
</dbReference>
<feature type="chain" id="PRO_5040474230" evidence="2">
    <location>
        <begin position="30"/>
        <end position="1637"/>
    </location>
</feature>
<dbReference type="InterPro" id="IPR035986">
    <property type="entry name" value="PKD_dom_sf"/>
</dbReference>